<keyword evidence="2" id="KW-1185">Reference proteome</keyword>
<dbReference type="RefSeq" id="WP_078485185.1">
    <property type="nucleotide sequence ID" value="NZ_MPRL01000129.1"/>
</dbReference>
<dbReference type="EMBL" id="MPRL01000129">
    <property type="protein sequence ID" value="OOZ38113.1"/>
    <property type="molecule type" value="Genomic_DNA"/>
</dbReference>
<comment type="caution">
    <text evidence="1">The sequence shown here is derived from an EMBL/GenBank/DDBJ whole genome shotgun (WGS) entry which is preliminary data.</text>
</comment>
<proteinExistence type="predicted"/>
<gene>
    <name evidence="1" type="ORF">BOW53_16525</name>
</gene>
<dbReference type="AlphaFoldDB" id="A0A1T2KZ46"/>
<reference evidence="1 2" key="1">
    <citation type="submission" date="2016-11" db="EMBL/GenBank/DDBJ databases">
        <title>Mixed transmission modes and dynamic genome evolution in an obligate animal-bacterial symbiosis.</title>
        <authorList>
            <person name="Russell S.L."/>
            <person name="Corbett-Detig R.B."/>
            <person name="Cavanaugh C.M."/>
        </authorList>
    </citation>
    <scope>NUCLEOTIDE SEQUENCE [LARGE SCALE GENOMIC DNA]</scope>
    <source>
        <strain evidence="1">Sveles-Q1</strain>
    </source>
</reference>
<accession>A0A1T2KZ46</accession>
<evidence type="ECO:0000313" key="2">
    <source>
        <dbReference type="Proteomes" id="UP000191110"/>
    </source>
</evidence>
<protein>
    <submittedName>
        <fullName evidence="1">Uncharacterized protein</fullName>
    </submittedName>
</protein>
<dbReference type="Proteomes" id="UP000191110">
    <property type="component" value="Unassembled WGS sequence"/>
</dbReference>
<evidence type="ECO:0000313" key="1">
    <source>
        <dbReference type="EMBL" id="OOZ38113.1"/>
    </source>
</evidence>
<name>A0A1T2KZ46_9GAMM</name>
<organism evidence="1 2">
    <name type="scientific">Solemya pervernicosa gill symbiont</name>
    <dbReference type="NCBI Taxonomy" id="642797"/>
    <lineage>
        <taxon>Bacteria</taxon>
        <taxon>Pseudomonadati</taxon>
        <taxon>Pseudomonadota</taxon>
        <taxon>Gammaproteobacteria</taxon>
        <taxon>sulfur-oxidizing symbionts</taxon>
    </lineage>
</organism>
<sequence>MDMIRHIISRNYAYLIFDSQVEIKHEHDDFWKNVVLDSIDVLYSAQSNTVLDRNKYHWAAPVMTVRVLLINNNDLKHCFIVLISDKELPRGALELLTISEWTQVAETAREYEALRSRSCFNNCDDDWSSNSKTCTCKANKKVDELLISKLVPHLTEVSDEKQRHMDIITTSNKYLTGISINLHRRPVCSTCSLNWNDGVYCLFNEKIRRSHKTMFDLVNKASEVMFFASDMRQGTRDKHRVVIQGSS</sequence>